<feature type="domain" description="2-C-methyl-D-erythritol 2,4-cyclodiphosphate synthase" evidence="10">
    <location>
        <begin position="1"/>
        <end position="154"/>
    </location>
</feature>
<feature type="binding site" evidence="8">
    <location>
        <begin position="132"/>
        <end position="135"/>
    </location>
    <ligand>
        <name>4-CDP-2-C-methyl-D-erythritol 2-phosphate</name>
        <dbReference type="ChEBI" id="CHEBI:57919"/>
    </ligand>
</feature>
<accession>R7RRU5</accession>
<sequence length="158" mass="17156">MRIGHGYDVHKLVEGRDLIIGGVKIPYEKGLLGHSDADVLLHAIMDAILGAAALGDIGKHFPDTDERFKGANSLKLFEHVINIIEEKGYKVNNIDATIIAQRPKMAPYIDLMRRNIAEVCKVSIDDVNVKATTEEGLGFTGEGLGIAAHAVCIIKRGE</sequence>
<dbReference type="Gene3D" id="3.30.1330.50">
    <property type="entry name" value="2-C-methyl-D-erythritol 2,4-cyclodiphosphate synthase"/>
    <property type="match status" value="1"/>
</dbReference>
<name>R7RRU5_9CLOT</name>
<dbReference type="PANTHER" id="PTHR43181">
    <property type="entry name" value="2-C-METHYL-D-ERYTHRITOL 2,4-CYCLODIPHOSPHATE SYNTHASE, CHLOROPLASTIC"/>
    <property type="match status" value="1"/>
</dbReference>
<evidence type="ECO:0000313" key="12">
    <source>
        <dbReference type="Proteomes" id="UP000014923"/>
    </source>
</evidence>
<evidence type="ECO:0000256" key="9">
    <source>
        <dbReference type="RuleBase" id="RU004395"/>
    </source>
</evidence>
<dbReference type="eggNOG" id="COG0245">
    <property type="taxonomic scope" value="Bacteria"/>
</dbReference>
<dbReference type="NCBIfam" id="TIGR00151">
    <property type="entry name" value="ispF"/>
    <property type="match status" value="1"/>
</dbReference>
<comment type="caution">
    <text evidence="11">The sequence shown here is derived from an EMBL/GenBank/DDBJ whole genome shotgun (WGS) entry which is preliminary data.</text>
</comment>
<dbReference type="HAMAP" id="MF_00107">
    <property type="entry name" value="IspF"/>
    <property type="match status" value="1"/>
</dbReference>
<dbReference type="RefSeq" id="WP_018663773.1">
    <property type="nucleotide sequence ID" value="NZ_HF952018.1"/>
</dbReference>
<gene>
    <name evidence="8" type="primary">ispF</name>
    <name evidence="11" type="ORF">TCEL_01141</name>
</gene>
<evidence type="ECO:0000256" key="3">
    <source>
        <dbReference type="ARBA" id="ARBA00008480"/>
    </source>
</evidence>
<feature type="binding site" evidence="8">
    <location>
        <begin position="61"/>
        <end position="65"/>
    </location>
    <ligand>
        <name>4-CDP-2-C-methyl-D-erythritol 2-phosphate</name>
        <dbReference type="ChEBI" id="CHEBI:57919"/>
    </ligand>
</feature>
<dbReference type="FunFam" id="3.30.1330.50:FF:000001">
    <property type="entry name" value="2-C-methyl-D-erythritol 2,4-cyclodiphosphate synthase"/>
    <property type="match status" value="1"/>
</dbReference>
<feature type="binding site" evidence="8">
    <location>
        <begin position="56"/>
        <end position="58"/>
    </location>
    <ligand>
        <name>4-CDP-2-C-methyl-D-erythritol 2-phosphate</name>
        <dbReference type="ChEBI" id="CHEBI:57919"/>
    </ligand>
</feature>
<dbReference type="PANTHER" id="PTHR43181:SF1">
    <property type="entry name" value="2-C-METHYL-D-ERYTHRITOL 2,4-CYCLODIPHOSPHATE SYNTHASE, CHLOROPLASTIC"/>
    <property type="match status" value="1"/>
</dbReference>
<feature type="binding site" evidence="8">
    <location>
        <position position="139"/>
    </location>
    <ligand>
        <name>4-CDP-2-C-methyl-D-erythritol 2-phosphate</name>
        <dbReference type="ChEBI" id="CHEBI:57919"/>
    </ligand>
</feature>
<comment type="cofactor">
    <cofactor evidence="8">
        <name>a divalent metal cation</name>
        <dbReference type="ChEBI" id="CHEBI:60240"/>
    </cofactor>
    <text evidence="8">Binds 1 divalent metal cation per subunit.</text>
</comment>
<dbReference type="InterPro" id="IPR036571">
    <property type="entry name" value="MECDP_synthase_sf"/>
</dbReference>
<keyword evidence="5 8" id="KW-0479">Metal-binding</keyword>
<reference evidence="11" key="1">
    <citation type="submission" date="2013-03" db="EMBL/GenBank/DDBJ databases">
        <title>Draft genome sequence of the hydrogen-ethanol-producing anaerobic alkalithermophilic Caloramator celere.</title>
        <authorList>
            <person name="Ciranna A."/>
            <person name="Larjo A."/>
            <person name="Kivisto A."/>
            <person name="Santala V."/>
            <person name="Roos C."/>
            <person name="Karp M."/>
        </authorList>
    </citation>
    <scope>NUCLEOTIDE SEQUENCE [LARGE SCALE GENOMIC DNA]</scope>
    <source>
        <strain evidence="11">DSM 8682</strain>
    </source>
</reference>
<feature type="site" description="Transition state stabilizer" evidence="8">
    <location>
        <position position="133"/>
    </location>
</feature>
<feature type="binding site" evidence="8">
    <location>
        <position position="42"/>
    </location>
    <ligand>
        <name>a divalent metal cation</name>
        <dbReference type="ChEBI" id="CHEBI:60240"/>
    </ligand>
</feature>
<dbReference type="AlphaFoldDB" id="R7RRU5"/>
<comment type="pathway">
    <text evidence="2 8">Isoprenoid biosynthesis; isopentenyl diphosphate biosynthesis via DXP pathway; isopentenyl diphosphate from 1-deoxy-D-xylulose 5-phosphate: step 4/6.</text>
</comment>
<organism evidence="11 12">
    <name type="scientific">Thermobrachium celere DSM 8682</name>
    <dbReference type="NCBI Taxonomy" id="941824"/>
    <lineage>
        <taxon>Bacteria</taxon>
        <taxon>Bacillati</taxon>
        <taxon>Bacillota</taxon>
        <taxon>Clostridia</taxon>
        <taxon>Eubacteriales</taxon>
        <taxon>Clostridiaceae</taxon>
        <taxon>Thermobrachium</taxon>
    </lineage>
</organism>
<comment type="function">
    <text evidence="8">Involved in the biosynthesis of isopentenyl diphosphate (IPP) and dimethylallyl diphosphate (DMAPP), two major building blocks of isoprenoid compounds. Catalyzes the conversion of 4-diphosphocytidyl-2-C-methyl-D-erythritol 2-phosphate (CDP-ME2P) to 2-C-methyl-D-erythritol 2,4-cyclodiphosphate (ME-CPP) with a corresponding release of cytidine 5-monophosphate (CMP).</text>
</comment>
<dbReference type="GO" id="GO:0019288">
    <property type="term" value="P:isopentenyl diphosphate biosynthetic process, methylerythritol 4-phosphate pathway"/>
    <property type="evidence" value="ECO:0007669"/>
    <property type="project" value="UniProtKB-UniRule"/>
</dbReference>
<evidence type="ECO:0000256" key="2">
    <source>
        <dbReference type="ARBA" id="ARBA00004709"/>
    </source>
</evidence>
<feature type="binding site" evidence="8">
    <location>
        <begin position="8"/>
        <end position="10"/>
    </location>
    <ligand>
        <name>4-CDP-2-C-methyl-D-erythritol 2-phosphate</name>
        <dbReference type="ChEBI" id="CHEBI:57919"/>
    </ligand>
</feature>
<dbReference type="UniPathway" id="UPA00056">
    <property type="reaction ID" value="UER00095"/>
</dbReference>
<keyword evidence="6 8" id="KW-0414">Isoprene biosynthesis</keyword>
<feature type="binding site" evidence="8">
    <location>
        <begin position="34"/>
        <end position="35"/>
    </location>
    <ligand>
        <name>4-CDP-2-C-methyl-D-erythritol 2-phosphate</name>
        <dbReference type="ChEBI" id="CHEBI:57919"/>
    </ligand>
</feature>
<feature type="binding site" evidence="8">
    <location>
        <begin position="100"/>
        <end position="106"/>
    </location>
    <ligand>
        <name>4-CDP-2-C-methyl-D-erythritol 2-phosphate</name>
        <dbReference type="ChEBI" id="CHEBI:57919"/>
    </ligand>
</feature>
<dbReference type="InterPro" id="IPR020555">
    <property type="entry name" value="MECDP_synthase_CS"/>
</dbReference>
<dbReference type="GO" id="GO:0046872">
    <property type="term" value="F:metal ion binding"/>
    <property type="evidence" value="ECO:0007669"/>
    <property type="project" value="UniProtKB-KW"/>
</dbReference>
<evidence type="ECO:0000256" key="5">
    <source>
        <dbReference type="ARBA" id="ARBA00022723"/>
    </source>
</evidence>
<dbReference type="GO" id="GO:0016114">
    <property type="term" value="P:terpenoid biosynthetic process"/>
    <property type="evidence" value="ECO:0007669"/>
    <property type="project" value="InterPro"/>
</dbReference>
<dbReference type="EC" id="4.6.1.12" evidence="4 8"/>
<feature type="site" description="Transition state stabilizer" evidence="8">
    <location>
        <position position="34"/>
    </location>
</feature>
<dbReference type="CDD" id="cd00554">
    <property type="entry name" value="MECDP_synthase"/>
    <property type="match status" value="1"/>
</dbReference>
<dbReference type="Pfam" id="PF02542">
    <property type="entry name" value="YgbB"/>
    <property type="match status" value="1"/>
</dbReference>
<dbReference type="HOGENOM" id="CLU_084630_2_0_9"/>
<feature type="binding site" evidence="8">
    <location>
        <position position="10"/>
    </location>
    <ligand>
        <name>a divalent metal cation</name>
        <dbReference type="ChEBI" id="CHEBI:60240"/>
    </ligand>
</feature>
<feature type="binding site" evidence="8">
    <location>
        <position position="8"/>
    </location>
    <ligand>
        <name>a divalent metal cation</name>
        <dbReference type="ChEBI" id="CHEBI:60240"/>
    </ligand>
</feature>
<keyword evidence="12" id="KW-1185">Reference proteome</keyword>
<dbReference type="OrthoDB" id="9804336at2"/>
<dbReference type="InterPro" id="IPR003526">
    <property type="entry name" value="MECDP_synthase"/>
</dbReference>
<dbReference type="PROSITE" id="PS01350">
    <property type="entry name" value="ISPF"/>
    <property type="match status" value="1"/>
</dbReference>
<evidence type="ECO:0000256" key="6">
    <source>
        <dbReference type="ARBA" id="ARBA00023229"/>
    </source>
</evidence>
<dbReference type="EMBL" id="CAVN010000102">
    <property type="protein sequence ID" value="CDF58922.1"/>
    <property type="molecule type" value="Genomic_DNA"/>
</dbReference>
<dbReference type="GO" id="GO:0008685">
    <property type="term" value="F:2-C-methyl-D-erythritol 2,4-cyclodiphosphate synthase activity"/>
    <property type="evidence" value="ECO:0007669"/>
    <property type="project" value="UniProtKB-UniRule"/>
</dbReference>
<evidence type="ECO:0000256" key="8">
    <source>
        <dbReference type="HAMAP-Rule" id="MF_00107"/>
    </source>
</evidence>
<protein>
    <recommendedName>
        <fullName evidence="4 8">2-C-methyl-D-erythritol 2,4-cyclodiphosphate synthase</fullName>
        <shortName evidence="8">MECDP-synthase</shortName>
        <shortName evidence="8">MECPP-synthase</shortName>
        <shortName evidence="8">MECPS</shortName>
        <ecNumber evidence="4 8">4.6.1.12</ecNumber>
    </recommendedName>
</protein>
<comment type="similarity">
    <text evidence="3 8 9">Belongs to the IspF family.</text>
</comment>
<proteinExistence type="inferred from homology"/>
<evidence type="ECO:0000256" key="4">
    <source>
        <dbReference type="ARBA" id="ARBA00012579"/>
    </source>
</evidence>
<dbReference type="SUPFAM" id="SSF69765">
    <property type="entry name" value="IpsF-like"/>
    <property type="match status" value="1"/>
</dbReference>
<keyword evidence="7 8" id="KW-0456">Lyase</keyword>
<comment type="caution">
    <text evidence="8">Lacks conserved residue(s) required for the propagation of feature annotation.</text>
</comment>
<comment type="catalytic activity">
    <reaction evidence="1 8 9">
        <text>4-CDP-2-C-methyl-D-erythritol 2-phosphate = 2-C-methyl-D-erythritol 2,4-cyclic diphosphate + CMP</text>
        <dbReference type="Rhea" id="RHEA:23864"/>
        <dbReference type="ChEBI" id="CHEBI:57919"/>
        <dbReference type="ChEBI" id="CHEBI:58483"/>
        <dbReference type="ChEBI" id="CHEBI:60377"/>
        <dbReference type="EC" id="4.6.1.12"/>
    </reaction>
</comment>
<evidence type="ECO:0000259" key="10">
    <source>
        <dbReference type="Pfam" id="PF02542"/>
    </source>
</evidence>
<dbReference type="Proteomes" id="UP000014923">
    <property type="component" value="Unassembled WGS sequence"/>
</dbReference>
<evidence type="ECO:0000256" key="1">
    <source>
        <dbReference type="ARBA" id="ARBA00000200"/>
    </source>
</evidence>
<comment type="subunit">
    <text evidence="8">Homotrimer.</text>
</comment>
<evidence type="ECO:0000256" key="7">
    <source>
        <dbReference type="ARBA" id="ARBA00023239"/>
    </source>
</evidence>
<evidence type="ECO:0000313" key="11">
    <source>
        <dbReference type="EMBL" id="CDF58922.1"/>
    </source>
</evidence>